<feature type="chain" id="PRO_5034993404" description="Secreted protein" evidence="1">
    <location>
        <begin position="34"/>
        <end position="82"/>
    </location>
</feature>
<sequence>MFPIINKSSLRWLRVTHGCLLVVSLCFLQGTKSDEPCAGRDCSGGCKCHPEKGSRVSHVVIFTALAERNPSNPLAVSLAMNH</sequence>
<evidence type="ECO:0000256" key="1">
    <source>
        <dbReference type="SAM" id="SignalP"/>
    </source>
</evidence>
<evidence type="ECO:0008006" key="4">
    <source>
        <dbReference type="Google" id="ProtNLM"/>
    </source>
</evidence>
<reference evidence="2" key="2">
    <citation type="submission" date="2025-08" db="UniProtKB">
        <authorList>
            <consortium name="Ensembl"/>
        </authorList>
    </citation>
    <scope>IDENTIFICATION</scope>
</reference>
<proteinExistence type="predicted"/>
<organism evidence="2 3">
    <name type="scientific">Scophthalmus maximus</name>
    <name type="common">Turbot</name>
    <name type="synonym">Psetta maxima</name>
    <dbReference type="NCBI Taxonomy" id="52904"/>
    <lineage>
        <taxon>Eukaryota</taxon>
        <taxon>Metazoa</taxon>
        <taxon>Chordata</taxon>
        <taxon>Craniata</taxon>
        <taxon>Vertebrata</taxon>
        <taxon>Euteleostomi</taxon>
        <taxon>Actinopterygii</taxon>
        <taxon>Neopterygii</taxon>
        <taxon>Teleostei</taxon>
        <taxon>Neoteleostei</taxon>
        <taxon>Acanthomorphata</taxon>
        <taxon>Carangaria</taxon>
        <taxon>Pleuronectiformes</taxon>
        <taxon>Pleuronectoidei</taxon>
        <taxon>Scophthalmidae</taxon>
        <taxon>Scophthalmus</taxon>
    </lineage>
</organism>
<accession>A0A8D3DKU0</accession>
<name>A0A8D3DKU0_SCOMX</name>
<keyword evidence="1" id="KW-0732">Signal</keyword>
<protein>
    <recommendedName>
        <fullName evidence="4">Secreted protein</fullName>
    </recommendedName>
</protein>
<reference evidence="2" key="1">
    <citation type="submission" date="2023-05" db="EMBL/GenBank/DDBJ databases">
        <title>High-quality long-read genome of Scophthalmus maximus.</title>
        <authorList>
            <person name="Lien S."/>
            <person name="Martinez P."/>
        </authorList>
    </citation>
    <scope>NUCLEOTIDE SEQUENCE [LARGE SCALE GENOMIC DNA]</scope>
</reference>
<evidence type="ECO:0000313" key="2">
    <source>
        <dbReference type="Ensembl" id="ENSSMAP00000060149.1"/>
    </source>
</evidence>
<feature type="signal peptide" evidence="1">
    <location>
        <begin position="1"/>
        <end position="33"/>
    </location>
</feature>
<dbReference type="Proteomes" id="UP000694558">
    <property type="component" value="Chromosome 2"/>
</dbReference>
<dbReference type="Ensembl" id="ENSSMAT00000039865.1">
    <property type="protein sequence ID" value="ENSSMAP00000060149.1"/>
    <property type="gene ID" value="ENSSMAG00000025919.1"/>
</dbReference>
<dbReference type="AlphaFoldDB" id="A0A8D3DKU0"/>
<evidence type="ECO:0000313" key="3">
    <source>
        <dbReference type="Proteomes" id="UP000694558"/>
    </source>
</evidence>